<evidence type="ECO:0000313" key="9">
    <source>
        <dbReference type="Proteomes" id="UP001165740"/>
    </source>
</evidence>
<dbReference type="Pfam" id="PF02798">
    <property type="entry name" value="GST_N"/>
    <property type="match status" value="1"/>
</dbReference>
<keyword evidence="2" id="KW-0273">Eye lens protein</keyword>
<dbReference type="SUPFAM" id="SSF52833">
    <property type="entry name" value="Thioredoxin-like"/>
    <property type="match status" value="1"/>
</dbReference>
<dbReference type="PROSITE" id="PS50405">
    <property type="entry name" value="GST_CTER"/>
    <property type="match status" value="1"/>
</dbReference>
<evidence type="ECO:0000313" key="7">
    <source>
        <dbReference type="EnsemblMetazoa" id="BGLB000030-PB"/>
    </source>
</evidence>
<reference evidence="7" key="4">
    <citation type="submission" date="2021-01" db="UniProtKB">
        <authorList>
            <consortium name="EnsemblMetazoa"/>
        </authorList>
    </citation>
    <scope>IDENTIFICATION</scope>
    <source>
        <strain evidence="7">BB02</strain>
    </source>
</reference>
<evidence type="ECO:0000259" key="5">
    <source>
        <dbReference type="PROSITE" id="PS50405"/>
    </source>
</evidence>
<proteinExistence type="inferred from homology"/>
<dbReference type="VEuPathDB" id="VectorBase:BGLB000030"/>
<dbReference type="InterPro" id="IPR036282">
    <property type="entry name" value="Glutathione-S-Trfase_C_sf"/>
</dbReference>
<evidence type="ECO:0000313" key="8">
    <source>
        <dbReference type="Proteomes" id="UP000076420"/>
    </source>
</evidence>
<reference evidence="6" key="2">
    <citation type="submission" date="2013-03" db="EMBL/GenBank/DDBJ databases">
        <title>Sequence assembly of the Biomphalaria glabrata genome version 4.3.</title>
        <authorList>
            <person name="Warren W."/>
            <person name="Wilson R.K."/>
            <person name="Hillier L.W."/>
            <person name="Minx P."/>
        </authorList>
    </citation>
    <scope>NUCLEOTIDE SEQUENCE</scope>
    <source>
        <strain evidence="6">BB02</strain>
    </source>
</reference>
<evidence type="ECO:0000256" key="3">
    <source>
        <dbReference type="ARBA" id="ARBA00049616"/>
    </source>
</evidence>
<dbReference type="CDD" id="cd03039">
    <property type="entry name" value="GST_N_Sigma_like"/>
    <property type="match status" value="1"/>
</dbReference>
<dbReference type="PROSITE" id="PS50404">
    <property type="entry name" value="GST_NTER"/>
    <property type="match status" value="1"/>
</dbReference>
<keyword evidence="9" id="KW-1185">Reference proteome</keyword>
<dbReference type="InterPro" id="IPR010987">
    <property type="entry name" value="Glutathione-S-Trfase_C-like"/>
</dbReference>
<comment type="similarity">
    <text evidence="1">Belongs to the GST superfamily.</text>
</comment>
<name>A0A182YTN6_BIOGL</name>
<dbReference type="InterPro" id="IPR040079">
    <property type="entry name" value="Glutathione_S-Trfase"/>
</dbReference>
<organism evidence="7 8">
    <name type="scientific">Biomphalaria glabrata</name>
    <name type="common">Bloodfluke planorb</name>
    <name type="synonym">Freshwater snail</name>
    <dbReference type="NCBI Taxonomy" id="6526"/>
    <lineage>
        <taxon>Eukaryota</taxon>
        <taxon>Metazoa</taxon>
        <taxon>Spiralia</taxon>
        <taxon>Lophotrochozoa</taxon>
        <taxon>Mollusca</taxon>
        <taxon>Gastropoda</taxon>
        <taxon>Heterobranchia</taxon>
        <taxon>Euthyneura</taxon>
        <taxon>Panpulmonata</taxon>
        <taxon>Hygrophila</taxon>
        <taxon>Lymnaeoidea</taxon>
        <taxon>Planorbidae</taxon>
        <taxon>Biomphalaria</taxon>
    </lineage>
</organism>
<evidence type="ECO:0000313" key="6">
    <source>
        <dbReference type="EnsemblMetazoa" id="BGLB000030-PA"/>
    </source>
</evidence>
<gene>
    <name evidence="7" type="primary">106058638</name>
</gene>
<dbReference type="VEuPathDB" id="VectorBase:BGLAX_030220"/>
<evidence type="ECO:0000256" key="1">
    <source>
        <dbReference type="ARBA" id="ARBA00007409"/>
    </source>
</evidence>
<dbReference type="EnsemblMetazoa" id="BGLB000030-RB">
    <property type="protein sequence ID" value="BGLB000030-PB"/>
    <property type="gene ID" value="BGLB000030"/>
</dbReference>
<dbReference type="GO" id="GO:0004364">
    <property type="term" value="F:glutathione transferase activity"/>
    <property type="evidence" value="ECO:0007669"/>
    <property type="project" value="TreeGrafter"/>
</dbReference>
<dbReference type="Proteomes" id="UP001165740">
    <property type="component" value="Chromosome 10"/>
</dbReference>
<evidence type="ECO:0000256" key="2">
    <source>
        <dbReference type="ARBA" id="ARBA00022613"/>
    </source>
</evidence>
<dbReference type="Gene3D" id="1.20.1050.10">
    <property type="match status" value="1"/>
</dbReference>
<protein>
    <submittedName>
        <fullName evidence="7">Uncharacterized protein</fullName>
    </submittedName>
</protein>
<dbReference type="Gene3D" id="3.40.30.10">
    <property type="entry name" value="Glutaredoxin"/>
    <property type="match status" value="1"/>
</dbReference>
<dbReference type="SUPFAM" id="SSF47616">
    <property type="entry name" value="GST C-terminal domain-like"/>
    <property type="match status" value="1"/>
</dbReference>
<dbReference type="AlphaFoldDB" id="A0A182YTN6"/>
<dbReference type="InterPro" id="IPR036249">
    <property type="entry name" value="Thioredoxin-like_sf"/>
</dbReference>
<dbReference type="OrthoDB" id="414243at2759"/>
<dbReference type="EnsemblMetazoa" id="BGLB000030-RA">
    <property type="protein sequence ID" value="BGLB000030-PA"/>
    <property type="gene ID" value="BGLB000030"/>
</dbReference>
<dbReference type="STRING" id="6526.A0A182YTN6"/>
<dbReference type="FunFam" id="1.20.1050.10:FF:000030">
    <property type="entry name" value="Glutathione S-transferase S1"/>
    <property type="match status" value="1"/>
</dbReference>
<dbReference type="SFLD" id="SFLDS00019">
    <property type="entry name" value="Glutathione_Transferase_(cytos"/>
    <property type="match status" value="1"/>
</dbReference>
<dbReference type="SFLD" id="SFLDG00363">
    <property type="entry name" value="AMPS_(cytGST):_Alpha-__Mu-__Pi"/>
    <property type="match status" value="1"/>
</dbReference>
<sequence>MADAKSIKVIYFDLNGRAEVLRLVLTYAGKEFEDVRLAREKWQEVKPTTPFGQVPVLEIDGKKKAQSIALAAFLAREFKLYGKDNWDALTIDTVAQLAEDLIQSYARSFRESDPVKKEAIVTEVKTEVGPKFLGFFESLLKENGTGFFVGNDITLADIIIYDLATGFLKVAFEAIDNFPLVKKVVDTIGDNERIKKYVSDRKQ</sequence>
<dbReference type="GO" id="GO:0006749">
    <property type="term" value="P:glutathione metabolic process"/>
    <property type="evidence" value="ECO:0007669"/>
    <property type="project" value="TreeGrafter"/>
</dbReference>
<dbReference type="SFLD" id="SFLDG01205">
    <property type="entry name" value="AMPS.1"/>
    <property type="match status" value="1"/>
</dbReference>
<dbReference type="Proteomes" id="UP000076420">
    <property type="component" value="Unassembled WGS sequence"/>
</dbReference>
<feature type="domain" description="GST C-terminal" evidence="5">
    <location>
        <begin position="84"/>
        <end position="203"/>
    </location>
</feature>
<dbReference type="GO" id="GO:0005212">
    <property type="term" value="F:structural constituent of eye lens"/>
    <property type="evidence" value="ECO:0007669"/>
    <property type="project" value="UniProtKB-KW"/>
</dbReference>
<feature type="domain" description="GST N-terminal" evidence="4">
    <location>
        <begin position="5"/>
        <end position="82"/>
    </location>
</feature>
<dbReference type="RefSeq" id="XP_013071550.2">
    <property type="nucleotide sequence ID" value="XM_013216096.2"/>
</dbReference>
<reference evidence="6" key="1">
    <citation type="journal article" date="2004" name="J. Parasitol.">
        <title>The mitochondrial genome of Biomphalaria glabrata (Gastropoda: Basommatophora), intermediate host of Schistosoma mansoni.</title>
        <authorList>
            <person name="DeJong R.J."/>
            <person name="Emery A.M."/>
            <person name="Adema C.M."/>
        </authorList>
    </citation>
    <scope>NUCLEOTIDE SEQUENCE</scope>
    <source>
        <strain evidence="6">BB02</strain>
    </source>
</reference>
<dbReference type="PANTHER" id="PTHR11571">
    <property type="entry name" value="GLUTATHIONE S-TRANSFERASE"/>
    <property type="match status" value="1"/>
</dbReference>
<dbReference type="InterPro" id="IPR004045">
    <property type="entry name" value="Glutathione_S-Trfase_N"/>
</dbReference>
<dbReference type="InterPro" id="IPR050213">
    <property type="entry name" value="GST_superfamily"/>
</dbReference>
<dbReference type="InterPro" id="IPR004046">
    <property type="entry name" value="GST_C"/>
</dbReference>
<comment type="function">
    <text evidence="3">S-crystallins are structural components of squids and octopi eye lens. Contains relatively little if any GST activity.</text>
</comment>
<dbReference type="FunFam" id="3.40.30.10:FF:000035">
    <property type="entry name" value="hematopoietic prostaglandin D synthase"/>
    <property type="match status" value="1"/>
</dbReference>
<accession>A0A182YTN6</accession>
<dbReference type="Pfam" id="PF14497">
    <property type="entry name" value="GST_C_3"/>
    <property type="match status" value="1"/>
</dbReference>
<evidence type="ECO:0000259" key="4">
    <source>
        <dbReference type="PROSITE" id="PS50404"/>
    </source>
</evidence>
<dbReference type="CDD" id="cd03192">
    <property type="entry name" value="GST_C_Sigma_like"/>
    <property type="match status" value="1"/>
</dbReference>
<dbReference type="KEGG" id="bgt:106058638"/>
<reference evidence="6" key="3">
    <citation type="submission" date="2016-10" db="UniProtKB">
        <authorList>
            <consortium name="VectorBase"/>
        </authorList>
    </citation>
    <scope>IDENTIFICATION</scope>
    <source>
        <strain evidence="6">BB02</strain>
    </source>
</reference>